<dbReference type="AlphaFoldDB" id="A0A6J8DNP2"/>
<dbReference type="InterPro" id="IPR036770">
    <property type="entry name" value="Ankyrin_rpt-contain_sf"/>
</dbReference>
<reference evidence="4 5" key="1">
    <citation type="submission" date="2020-06" db="EMBL/GenBank/DDBJ databases">
        <authorList>
            <person name="Li R."/>
            <person name="Bekaert M."/>
        </authorList>
    </citation>
    <scope>NUCLEOTIDE SEQUENCE [LARGE SCALE GENOMIC DNA]</scope>
    <source>
        <strain evidence="5">wild</strain>
    </source>
</reference>
<keyword evidence="5" id="KW-1185">Reference proteome</keyword>
<gene>
    <name evidence="4" type="ORF">MCOR_42536</name>
</gene>
<evidence type="ECO:0000313" key="5">
    <source>
        <dbReference type="Proteomes" id="UP000507470"/>
    </source>
</evidence>
<accession>A0A6J8DNP2</accession>
<evidence type="ECO:0000313" key="4">
    <source>
        <dbReference type="EMBL" id="CAC5409222.1"/>
    </source>
</evidence>
<dbReference type="Pfam" id="PF12796">
    <property type="entry name" value="Ank_2"/>
    <property type="match status" value="3"/>
</dbReference>
<dbReference type="PROSITE" id="PS50088">
    <property type="entry name" value="ANK_REPEAT"/>
    <property type="match status" value="3"/>
</dbReference>
<dbReference type="SUPFAM" id="SSF48403">
    <property type="entry name" value="Ankyrin repeat"/>
    <property type="match status" value="1"/>
</dbReference>
<protein>
    <submittedName>
        <fullName evidence="4">Uncharacterized protein</fullName>
    </submittedName>
</protein>
<dbReference type="OrthoDB" id="269822at2759"/>
<dbReference type="EMBL" id="CACVKT020007641">
    <property type="protein sequence ID" value="CAC5409222.1"/>
    <property type="molecule type" value="Genomic_DNA"/>
</dbReference>
<dbReference type="InterPro" id="IPR002110">
    <property type="entry name" value="Ankyrin_rpt"/>
</dbReference>
<name>A0A6J8DNP2_MYTCO</name>
<feature type="repeat" description="ANK" evidence="3">
    <location>
        <begin position="348"/>
        <end position="380"/>
    </location>
</feature>
<feature type="repeat" description="ANK" evidence="3">
    <location>
        <begin position="39"/>
        <end position="71"/>
    </location>
</feature>
<proteinExistence type="predicted"/>
<evidence type="ECO:0000256" key="3">
    <source>
        <dbReference type="PROSITE-ProRule" id="PRU00023"/>
    </source>
</evidence>
<sequence length="406" mass="45985">MQSKERNLITAVVEGRTKDVVELLDDGANANYVENISEMDATPLYLAVCNNEIDIVNILFRHGADPNISDKDGKTPLFMALYDDDVSIFELLIDHGADVNFCNMSGENALLSLFKDCTTIGESRCYKRISKLIDLSKDVISPNPEGKCPIHFIHVIHPSEEVQSSKNENHNCVEFLQRLLQRGASVNIKDLTNMTPLIYAASVCCDQAIEFLLENGARPYDANIYDESALHYLSENPNYEGFEKSIDCLMKYGLDINMEDVFGQSLLHQIMCSDEVQLNHVQYLLQKGMDFRKKDKMGSTVLHLIMSPSDDPIENSEYDELESRDNEIIEIVNFLVNRGLNVNEGNLQSLTPLHYAVQKGRKHLVHMLLKIGADPTTKAKTGETPFHMASKQEKHHFTWRVNILKF</sequence>
<dbReference type="Gene3D" id="1.25.40.20">
    <property type="entry name" value="Ankyrin repeat-containing domain"/>
    <property type="match status" value="3"/>
</dbReference>
<evidence type="ECO:0000256" key="2">
    <source>
        <dbReference type="ARBA" id="ARBA00023043"/>
    </source>
</evidence>
<organism evidence="4 5">
    <name type="scientific">Mytilus coruscus</name>
    <name type="common">Sea mussel</name>
    <dbReference type="NCBI Taxonomy" id="42192"/>
    <lineage>
        <taxon>Eukaryota</taxon>
        <taxon>Metazoa</taxon>
        <taxon>Spiralia</taxon>
        <taxon>Lophotrochozoa</taxon>
        <taxon>Mollusca</taxon>
        <taxon>Bivalvia</taxon>
        <taxon>Autobranchia</taxon>
        <taxon>Pteriomorphia</taxon>
        <taxon>Mytilida</taxon>
        <taxon>Mytiloidea</taxon>
        <taxon>Mytilidae</taxon>
        <taxon>Mytilinae</taxon>
        <taxon>Mytilus</taxon>
    </lineage>
</organism>
<dbReference type="SMART" id="SM00248">
    <property type="entry name" value="ANK"/>
    <property type="match status" value="6"/>
</dbReference>
<keyword evidence="1" id="KW-0677">Repeat</keyword>
<evidence type="ECO:0000256" key="1">
    <source>
        <dbReference type="ARBA" id="ARBA00022737"/>
    </source>
</evidence>
<dbReference type="Proteomes" id="UP000507470">
    <property type="component" value="Unassembled WGS sequence"/>
</dbReference>
<feature type="repeat" description="ANK" evidence="3">
    <location>
        <begin position="72"/>
        <end position="104"/>
    </location>
</feature>
<dbReference type="PANTHER" id="PTHR24171">
    <property type="entry name" value="ANKYRIN REPEAT DOMAIN-CONTAINING PROTEIN 39-RELATED"/>
    <property type="match status" value="1"/>
</dbReference>
<dbReference type="PROSITE" id="PS50297">
    <property type="entry name" value="ANK_REP_REGION"/>
    <property type="match status" value="3"/>
</dbReference>
<keyword evidence="2 3" id="KW-0040">ANK repeat</keyword>